<keyword evidence="2" id="KW-1185">Reference proteome</keyword>
<protein>
    <recommendedName>
        <fullName evidence="3">Polymerase nucleotidyl transferase domain-containing protein</fullName>
    </recommendedName>
</protein>
<gene>
    <name evidence="1" type="ORF">Pa4123_70960</name>
</gene>
<dbReference type="RefSeq" id="WP_281903156.1">
    <property type="nucleotide sequence ID" value="NZ_BSDI01000050.1"/>
</dbReference>
<dbReference type="Proteomes" id="UP001144280">
    <property type="component" value="Unassembled WGS sequence"/>
</dbReference>
<comment type="caution">
    <text evidence="1">The sequence shown here is derived from an EMBL/GenBank/DDBJ whole genome shotgun (WGS) entry which is preliminary data.</text>
</comment>
<organism evidence="1 2">
    <name type="scientific">Phytohabitans aurantiacus</name>
    <dbReference type="NCBI Taxonomy" id="3016789"/>
    <lineage>
        <taxon>Bacteria</taxon>
        <taxon>Bacillati</taxon>
        <taxon>Actinomycetota</taxon>
        <taxon>Actinomycetes</taxon>
        <taxon>Micromonosporales</taxon>
        <taxon>Micromonosporaceae</taxon>
    </lineage>
</organism>
<evidence type="ECO:0000313" key="1">
    <source>
        <dbReference type="EMBL" id="GLI01819.1"/>
    </source>
</evidence>
<proteinExistence type="predicted"/>
<accession>A0ABQ5R4V2</accession>
<dbReference type="EMBL" id="BSDI01000050">
    <property type="protein sequence ID" value="GLI01819.1"/>
    <property type="molecule type" value="Genomic_DNA"/>
</dbReference>
<sequence>MSGTYDLFVLQRAPMPGTAGVLKVHATMRGHDAITSDVDVYIVDRGDDDAEPEQIIDVEQALAAVSASPRLGLVQYDIDDTFVNCTFLSEYNDGYMDGVKLSIEQRAFEEQPHLRDKMVALGRALHDELDAVRTVMAWGVAERGFDWRAELAKARGGERAGTFDLLDLFSPDPPTR</sequence>
<evidence type="ECO:0008006" key="3">
    <source>
        <dbReference type="Google" id="ProtNLM"/>
    </source>
</evidence>
<name>A0ABQ5R4V2_9ACTN</name>
<reference evidence="1" key="1">
    <citation type="submission" date="2022-12" db="EMBL/GenBank/DDBJ databases">
        <title>New Phytohabitans aurantiacus sp. RD004123 nov., an actinomycete isolated from soil.</title>
        <authorList>
            <person name="Triningsih D.W."/>
            <person name="Harunari E."/>
            <person name="Igarashi Y."/>
        </authorList>
    </citation>
    <scope>NUCLEOTIDE SEQUENCE</scope>
    <source>
        <strain evidence="1">RD004123</strain>
    </source>
</reference>
<evidence type="ECO:0000313" key="2">
    <source>
        <dbReference type="Proteomes" id="UP001144280"/>
    </source>
</evidence>